<dbReference type="GO" id="GO:0016832">
    <property type="term" value="F:aldehyde-lyase activity"/>
    <property type="evidence" value="ECO:0007669"/>
    <property type="project" value="TreeGrafter"/>
</dbReference>
<evidence type="ECO:0000259" key="3">
    <source>
        <dbReference type="SMART" id="SM01007"/>
    </source>
</evidence>
<evidence type="ECO:0000313" key="5">
    <source>
        <dbReference type="Proteomes" id="UP000199182"/>
    </source>
</evidence>
<dbReference type="InterPro" id="IPR036409">
    <property type="entry name" value="Aldolase_II/adducin_N_sf"/>
</dbReference>
<accession>A0A1H0B1C3</accession>
<dbReference type="PANTHER" id="PTHR22789">
    <property type="entry name" value="FUCULOSE PHOSPHATE ALDOLASE"/>
    <property type="match status" value="1"/>
</dbReference>
<feature type="domain" description="Class II aldolase/adducin N-terminal" evidence="3">
    <location>
        <begin position="17"/>
        <end position="194"/>
    </location>
</feature>
<keyword evidence="2" id="KW-0456">Lyase</keyword>
<protein>
    <submittedName>
        <fullName evidence="4">L-fuculose-phosphate aldolase</fullName>
    </submittedName>
</protein>
<dbReference type="EMBL" id="FNID01000018">
    <property type="protein sequence ID" value="SDN39444.1"/>
    <property type="molecule type" value="Genomic_DNA"/>
</dbReference>
<dbReference type="Proteomes" id="UP000199182">
    <property type="component" value="Unassembled WGS sequence"/>
</dbReference>
<dbReference type="Pfam" id="PF00596">
    <property type="entry name" value="Aldolase_II"/>
    <property type="match status" value="1"/>
</dbReference>
<dbReference type="InterPro" id="IPR050197">
    <property type="entry name" value="Aldolase_class_II_sugar_metab"/>
</dbReference>
<name>A0A1H0B1C3_9FIRM</name>
<dbReference type="PANTHER" id="PTHR22789:SF0">
    <property type="entry name" value="3-OXO-TETRONATE 4-PHOSPHATE DECARBOXYLASE-RELATED"/>
    <property type="match status" value="1"/>
</dbReference>
<dbReference type="GO" id="GO:0046872">
    <property type="term" value="F:metal ion binding"/>
    <property type="evidence" value="ECO:0007669"/>
    <property type="project" value="UniProtKB-KW"/>
</dbReference>
<organism evidence="4 5">
    <name type="scientific">Acetanaerobacterium elongatum</name>
    <dbReference type="NCBI Taxonomy" id="258515"/>
    <lineage>
        <taxon>Bacteria</taxon>
        <taxon>Bacillati</taxon>
        <taxon>Bacillota</taxon>
        <taxon>Clostridia</taxon>
        <taxon>Eubacteriales</taxon>
        <taxon>Oscillospiraceae</taxon>
        <taxon>Acetanaerobacterium</taxon>
    </lineage>
</organism>
<proteinExistence type="predicted"/>
<gene>
    <name evidence="4" type="ORF">SAMN05192585_11823</name>
</gene>
<dbReference type="GO" id="GO:0019323">
    <property type="term" value="P:pentose catabolic process"/>
    <property type="evidence" value="ECO:0007669"/>
    <property type="project" value="TreeGrafter"/>
</dbReference>
<dbReference type="InterPro" id="IPR001303">
    <property type="entry name" value="Aldolase_II/adducin_N"/>
</dbReference>
<evidence type="ECO:0000313" key="4">
    <source>
        <dbReference type="EMBL" id="SDN39444.1"/>
    </source>
</evidence>
<reference evidence="4 5" key="1">
    <citation type="submission" date="2016-10" db="EMBL/GenBank/DDBJ databases">
        <authorList>
            <person name="de Groot N.N."/>
        </authorList>
    </citation>
    <scope>NUCLEOTIDE SEQUENCE [LARGE SCALE GENOMIC DNA]</scope>
    <source>
        <strain evidence="4 5">CGMCC 1.5012</strain>
    </source>
</reference>
<dbReference type="OrthoDB" id="9794581at2"/>
<evidence type="ECO:0000256" key="2">
    <source>
        <dbReference type="ARBA" id="ARBA00023239"/>
    </source>
</evidence>
<evidence type="ECO:0000256" key="1">
    <source>
        <dbReference type="ARBA" id="ARBA00022723"/>
    </source>
</evidence>
<dbReference type="GO" id="GO:0005829">
    <property type="term" value="C:cytosol"/>
    <property type="evidence" value="ECO:0007669"/>
    <property type="project" value="TreeGrafter"/>
</dbReference>
<dbReference type="AlphaFoldDB" id="A0A1H0B1C3"/>
<keyword evidence="5" id="KW-1185">Reference proteome</keyword>
<dbReference type="STRING" id="258515.SAMN05192585_11823"/>
<keyword evidence="1" id="KW-0479">Metal-binding</keyword>
<sequence>MITIQNVKYMSDFEAKKAIIDIGKRMYIKGFVAANDGNISCKVGPNTIWATPTGVSKGFMTPDMLVKIDLTNGKVIMGNRKPSSELKMHLRVYEENPEVMAVTHAHPMVATSFAIAGISLDRAVLPEAVVQLGSVPIAHYATPGTQEVPDSIAPYCKTHNGVLLANHGALSWGKDVFEAFYRLESIEYYATILMYIGRIIGQANELSCNQVDDLINIRQKLGISSGGIPPCTLNATNTQDVVSSVPSPKPEVQLAGVTPLVRPGKASEGQDIGCGCTGRVIQPPTAAADTGKTKEEIICEVVKRVTEQISSGNK</sequence>
<dbReference type="SUPFAM" id="SSF53639">
    <property type="entry name" value="AraD/HMP-PK domain-like"/>
    <property type="match status" value="1"/>
</dbReference>
<dbReference type="Gene3D" id="3.40.225.10">
    <property type="entry name" value="Class II aldolase/adducin N-terminal domain"/>
    <property type="match status" value="1"/>
</dbReference>
<dbReference type="RefSeq" id="WP_092640329.1">
    <property type="nucleotide sequence ID" value="NZ_FNID01000018.1"/>
</dbReference>
<dbReference type="SMART" id="SM01007">
    <property type="entry name" value="Aldolase_II"/>
    <property type="match status" value="1"/>
</dbReference>